<dbReference type="PROSITE" id="PS50983">
    <property type="entry name" value="FE_B12_PBP"/>
    <property type="match status" value="1"/>
</dbReference>
<dbReference type="PANTHER" id="PTHR30532">
    <property type="entry name" value="IRON III DICITRATE-BINDING PERIPLASMIC PROTEIN"/>
    <property type="match status" value="1"/>
</dbReference>
<evidence type="ECO:0000256" key="6">
    <source>
        <dbReference type="ARBA" id="ARBA00023163"/>
    </source>
</evidence>
<evidence type="ECO:0000259" key="7">
    <source>
        <dbReference type="PROSITE" id="PS01124"/>
    </source>
</evidence>
<dbReference type="GO" id="GO:0030288">
    <property type="term" value="C:outer membrane-bounded periplasmic space"/>
    <property type="evidence" value="ECO:0007669"/>
    <property type="project" value="TreeGrafter"/>
</dbReference>
<comment type="caution">
    <text evidence="9">The sequence shown here is derived from an EMBL/GenBank/DDBJ whole genome shotgun (WGS) entry which is preliminary data.</text>
</comment>
<evidence type="ECO:0000259" key="8">
    <source>
        <dbReference type="PROSITE" id="PS50983"/>
    </source>
</evidence>
<dbReference type="InterPro" id="IPR009057">
    <property type="entry name" value="Homeodomain-like_sf"/>
</dbReference>
<dbReference type="Pfam" id="PF01497">
    <property type="entry name" value="Peripla_BP_2"/>
    <property type="match status" value="1"/>
</dbReference>
<evidence type="ECO:0000256" key="4">
    <source>
        <dbReference type="ARBA" id="ARBA00022729"/>
    </source>
</evidence>
<evidence type="ECO:0000313" key="10">
    <source>
        <dbReference type="Proteomes" id="UP000069697"/>
    </source>
</evidence>
<dbReference type="EMBL" id="BCNV01000001">
    <property type="protein sequence ID" value="GAS81842.1"/>
    <property type="molecule type" value="Genomic_DNA"/>
</dbReference>
<keyword evidence="5" id="KW-0805">Transcription regulation</keyword>
<evidence type="ECO:0000256" key="1">
    <source>
        <dbReference type="ARBA" id="ARBA00004196"/>
    </source>
</evidence>
<comment type="subcellular location">
    <subcellularLocation>
        <location evidence="1">Cell envelope</location>
    </subcellularLocation>
</comment>
<sequence>MQMASLYIQLQQRDLLQLTPLEETNHHNPSTKSKDANEYTLLITLDHGIRLLTNNISQDLSQGSCILLPTQQSYILKTIKEQAHVARLTFLAFQVDQLTLLPACPPLILGFPYRLSLSTIKLALAGEDWVVPSLLLSNKQNRLQEKKYPPTHHSKLAVTQARLQLILGLMAQLESPPPPVQSDQAVQRTLRYMEQHYYEDLTVEFLAEMAGMVRWQYSKLFKLMTGKKPTDYLTELRVQHAKRLLSSSTETLREISRQVGFKDEYYFSRRFHQLTGHPPREYANILRRTRQRTITDSLGRQISLPDAAVRIVATGTNTLGELLAIGIHPVGAGITTMKSQVIYRNKLHHIPDIGLQGAPEQVSLLKPDLILLGNYSEQQLPRLDAIAPTIVYRESTSTFERLRYIAGLFGRSRTAEQWIDRYEDSVRRIRRQLADDYTAGERATVYLVLGKNIYVMGQTGFAATVYESLGFRPTESVNQLIVDGRPWIQIDFNKITQYTGDRNFVMVPQEEMNVHIPSTLQSLVGMLAPSKVHIVEAGWNYDDPLTRERLLTVLPSIFAKDRLALVPANEKK</sequence>
<dbReference type="AlphaFoldDB" id="A0A117I1A5"/>
<evidence type="ECO:0000256" key="2">
    <source>
        <dbReference type="ARBA" id="ARBA00008814"/>
    </source>
</evidence>
<comment type="similarity">
    <text evidence="2">Belongs to the bacterial solute-binding protein 8 family.</text>
</comment>
<keyword evidence="6" id="KW-0804">Transcription</keyword>
<dbReference type="GO" id="GO:1901678">
    <property type="term" value="P:iron coordination entity transport"/>
    <property type="evidence" value="ECO:0007669"/>
    <property type="project" value="UniProtKB-ARBA"/>
</dbReference>
<evidence type="ECO:0000256" key="3">
    <source>
        <dbReference type="ARBA" id="ARBA00022448"/>
    </source>
</evidence>
<dbReference type="Proteomes" id="UP000069697">
    <property type="component" value="Unassembled WGS sequence"/>
</dbReference>
<dbReference type="SMART" id="SM00342">
    <property type="entry name" value="HTH_ARAC"/>
    <property type="match status" value="1"/>
</dbReference>
<dbReference type="InterPro" id="IPR018060">
    <property type="entry name" value="HTH_AraC"/>
</dbReference>
<dbReference type="PANTHER" id="PTHR30532:SF26">
    <property type="entry name" value="IRON(3+)-HYDROXAMATE-BINDING PROTEIN FHUD"/>
    <property type="match status" value="1"/>
</dbReference>
<dbReference type="SUPFAM" id="SSF46689">
    <property type="entry name" value="Homeodomain-like"/>
    <property type="match status" value="2"/>
</dbReference>
<keyword evidence="4" id="KW-0732">Signal</keyword>
<accession>A0A117I1A5</accession>
<dbReference type="PROSITE" id="PS01124">
    <property type="entry name" value="HTH_ARAC_FAMILY_2"/>
    <property type="match status" value="1"/>
</dbReference>
<organism evidence="9 10">
    <name type="scientific">Paenibacillus amylolyticus</name>
    <dbReference type="NCBI Taxonomy" id="1451"/>
    <lineage>
        <taxon>Bacteria</taxon>
        <taxon>Bacillati</taxon>
        <taxon>Bacillota</taxon>
        <taxon>Bacilli</taxon>
        <taxon>Bacillales</taxon>
        <taxon>Paenibacillaceae</taxon>
        <taxon>Paenibacillus</taxon>
    </lineage>
</organism>
<dbReference type="Pfam" id="PF12833">
    <property type="entry name" value="HTH_18"/>
    <property type="match status" value="1"/>
</dbReference>
<reference evidence="10" key="2">
    <citation type="submission" date="2016-01" db="EMBL/GenBank/DDBJ databases">
        <title>Draft Genome Sequence of Paenibacillus amylolyticus Heshi-A3 that Was Isolated from Fermented Rice Bran with Aging Salted Mackerel, Which Was Named Heshiko as Traditional Fermented Seafood in Japan.</title>
        <authorList>
            <person name="Akuzawa S."/>
            <person name="Nakagawa J."/>
            <person name="Kanekatsu T."/>
            <person name="Kubota E."/>
            <person name="Ohtake R."/>
            <person name="Suzuki T."/>
            <person name="Kanesaki Y."/>
        </authorList>
    </citation>
    <scope>NUCLEOTIDE SEQUENCE [LARGE SCALE GENOMIC DNA]</scope>
    <source>
        <strain evidence="10">Heshi-A3</strain>
    </source>
</reference>
<gene>
    <name evidence="9" type="ORF">PAHA3_1916</name>
</gene>
<evidence type="ECO:0000313" key="9">
    <source>
        <dbReference type="EMBL" id="GAS81842.1"/>
    </source>
</evidence>
<evidence type="ECO:0000256" key="5">
    <source>
        <dbReference type="ARBA" id="ARBA00023015"/>
    </source>
</evidence>
<dbReference type="SUPFAM" id="SSF53807">
    <property type="entry name" value="Helical backbone' metal receptor"/>
    <property type="match status" value="1"/>
</dbReference>
<reference evidence="9 10" key="1">
    <citation type="journal article" date="2016" name="Genome Announc.">
        <title>Draft Genome Sequence of Paenibacillus amylolyticus Heshi-A3, Isolated from Fermented Rice Bran in a Japanese Fermented Seafood Dish.</title>
        <authorList>
            <person name="Akuzawa S."/>
            <person name="Nagaoka J."/>
            <person name="Kanekatsu M."/>
            <person name="Kubota E."/>
            <person name="Ohtake R."/>
            <person name="Suzuki T."/>
            <person name="Kanesaki Y."/>
        </authorList>
    </citation>
    <scope>NUCLEOTIDE SEQUENCE [LARGE SCALE GENOMIC DNA]</scope>
    <source>
        <strain evidence="9 10">Heshi-A3</strain>
    </source>
</reference>
<name>A0A117I1A5_PAEAM</name>
<dbReference type="InterPro" id="IPR051313">
    <property type="entry name" value="Bact_iron-sidero_bind"/>
</dbReference>
<dbReference type="GO" id="GO:0043565">
    <property type="term" value="F:sequence-specific DNA binding"/>
    <property type="evidence" value="ECO:0007669"/>
    <property type="project" value="InterPro"/>
</dbReference>
<dbReference type="GO" id="GO:0003700">
    <property type="term" value="F:DNA-binding transcription factor activity"/>
    <property type="evidence" value="ECO:0007669"/>
    <property type="project" value="InterPro"/>
</dbReference>
<dbReference type="Gene3D" id="1.10.10.60">
    <property type="entry name" value="Homeodomain-like"/>
    <property type="match status" value="2"/>
</dbReference>
<dbReference type="Gene3D" id="3.40.50.1980">
    <property type="entry name" value="Nitrogenase molybdenum iron protein domain"/>
    <property type="match status" value="2"/>
</dbReference>
<protein>
    <submittedName>
        <fullName evidence="9">Iron-hydroxamate ABC transporter periplasmic protein</fullName>
    </submittedName>
</protein>
<feature type="domain" description="HTH araC/xylS-type" evidence="7">
    <location>
        <begin position="187"/>
        <end position="285"/>
    </location>
</feature>
<dbReference type="RefSeq" id="WP_062834490.1">
    <property type="nucleotide sequence ID" value="NZ_BCNV01000001.1"/>
</dbReference>
<feature type="domain" description="Fe/B12 periplasmic-binding" evidence="8">
    <location>
        <begin position="310"/>
        <end position="572"/>
    </location>
</feature>
<keyword evidence="3" id="KW-0813">Transport</keyword>
<proteinExistence type="inferred from homology"/>
<dbReference type="InterPro" id="IPR002491">
    <property type="entry name" value="ABC_transptr_periplasmic_BD"/>
</dbReference>